<evidence type="ECO:0000313" key="2">
    <source>
        <dbReference type="EMBL" id="PKZ23175.1"/>
    </source>
</evidence>
<organism evidence="1 3">
    <name type="scientific">Aerococcus sanguinicola</name>
    <dbReference type="NCBI Taxonomy" id="119206"/>
    <lineage>
        <taxon>Bacteria</taxon>
        <taxon>Bacillati</taxon>
        <taxon>Bacillota</taxon>
        <taxon>Bacilli</taxon>
        <taxon>Lactobacillales</taxon>
        <taxon>Aerococcaceae</taxon>
        <taxon>Aerococcus</taxon>
    </lineage>
</organism>
<dbReference type="GeneID" id="92904139"/>
<dbReference type="PANTHER" id="PTHR35271">
    <property type="entry name" value="ABC TRANSPORTER, SUBSTRATE-BINDING LIPOPROTEIN-RELATED"/>
    <property type="match status" value="1"/>
</dbReference>
<dbReference type="Proteomes" id="UP000234239">
    <property type="component" value="Unassembled WGS sequence"/>
</dbReference>
<reference evidence="1 3" key="1">
    <citation type="journal article" date="2016" name="Genome Announc.">
        <title>Complete Genome Sequences of Aerococcus christensenii CCUG 28831T, Aerococcus sanguinicola CCUG 43001T, Aerococcus urinae CCUG 36881T, Aerococcus urinaeequi CCUG 28094T, Aerococcus urinaehominis CCUG 42038 BT, and Aerococcus viridans CCUG 4311T.</title>
        <authorList>
            <person name="Carkaci D."/>
            <person name="Dargis R."/>
            <person name="Nielsen X.C."/>
            <person name="Skovgaard O."/>
            <person name="Fuursted K."/>
            <person name="Christensen J.J."/>
        </authorList>
    </citation>
    <scope>NUCLEOTIDE SEQUENCE [LARGE SCALE GENOMIC DNA]</scope>
    <source>
        <strain evidence="1 3">CCUG43001</strain>
    </source>
</reference>
<name>A0A0X8FE19_9LACT</name>
<dbReference type="Pfam" id="PF04392">
    <property type="entry name" value="ABC_sub_bind"/>
    <property type="match status" value="1"/>
</dbReference>
<dbReference type="InterPro" id="IPR028082">
    <property type="entry name" value="Peripla_BP_I"/>
</dbReference>
<protein>
    <submittedName>
        <fullName evidence="1">ABC transporter substrate-binding protein</fullName>
    </submittedName>
</protein>
<dbReference type="CDD" id="cd06325">
    <property type="entry name" value="PBP1_ABC_unchar_transporter"/>
    <property type="match status" value="1"/>
</dbReference>
<dbReference type="KEGG" id="asan:AWM72_08660"/>
<gene>
    <name evidence="1" type="ORF">AWM72_08660</name>
    <name evidence="2" type="ORF">CYJ28_01095</name>
</gene>
<dbReference type="Gene3D" id="3.40.50.2300">
    <property type="match status" value="2"/>
</dbReference>
<evidence type="ECO:0000313" key="1">
    <source>
        <dbReference type="EMBL" id="AMB94822.1"/>
    </source>
</evidence>
<dbReference type="OrthoDB" id="9776955at2"/>
<evidence type="ECO:0000313" key="4">
    <source>
        <dbReference type="Proteomes" id="UP000234239"/>
    </source>
</evidence>
<evidence type="ECO:0000313" key="3">
    <source>
        <dbReference type="Proteomes" id="UP000069912"/>
    </source>
</evidence>
<dbReference type="Proteomes" id="UP000069912">
    <property type="component" value="Chromosome"/>
</dbReference>
<dbReference type="InterPro" id="IPR047776">
    <property type="entry name" value="ABC_SBP_TrpX-like"/>
</dbReference>
<dbReference type="EMBL" id="CP014160">
    <property type="protein sequence ID" value="AMB94822.1"/>
    <property type="molecule type" value="Genomic_DNA"/>
</dbReference>
<dbReference type="InterPro" id="IPR007487">
    <property type="entry name" value="ABC_transpt-TYRBP-like"/>
</dbReference>
<reference evidence="3" key="2">
    <citation type="submission" date="2016-01" db="EMBL/GenBank/DDBJ databases">
        <title>Six Aerococcus type strain genome sequencing and assembly using PacBio and Illumina Hiseq.</title>
        <authorList>
            <person name="Carkaci D."/>
            <person name="Dargis R."/>
            <person name="Nielsen X.C."/>
            <person name="Skovgaard O."/>
            <person name="Fuursted K."/>
            <person name="Christensen J.J."/>
        </authorList>
    </citation>
    <scope>NUCLEOTIDE SEQUENCE [LARGE SCALE GENOMIC DNA]</scope>
    <source>
        <strain evidence="3">CCUG43001</strain>
    </source>
</reference>
<dbReference type="SUPFAM" id="SSF53822">
    <property type="entry name" value="Periplasmic binding protein-like I"/>
    <property type="match status" value="1"/>
</dbReference>
<keyword evidence="3" id="KW-1185">Reference proteome</keyword>
<accession>A0A0X8FE19</accession>
<dbReference type="PANTHER" id="PTHR35271:SF1">
    <property type="entry name" value="ABC TRANSPORTER, SUBSTRATE-BINDING LIPOPROTEIN"/>
    <property type="match status" value="1"/>
</dbReference>
<sequence>MKRFTALGSFLIAALMVLFLAMPTLIEKNKAAQAPKTNSGNQAVTAKDLDEDLKVGLLQLMDHPALDQIRQGFYDQLAERGYVDGENIHIDYQNGQGDQNNLKMISDKFIADDADYLVGIATPAAQALANAAEGNVPVVMGAVANPKSAGLVENYEKPGANITGVSDIPPVKEQFRLIKEILPEAKTIGIIYNSSETNSHANVALAKEVAADMGYEVKEATINSTNDLAQVAEQLANDVDAIWVPNDNSIASSMPTLIAATDSKGIPVFPVVDTMVKDGGLATVGINQYQLGVDTANVTADLMDGQSPADHPIVFTDKTDTYINKEKADQLGIKLPDSVLEKATDVNEGGH</sequence>
<dbReference type="RefSeq" id="WP_067976282.1">
    <property type="nucleotide sequence ID" value="NZ_CAJHKM010000003.1"/>
</dbReference>
<dbReference type="AlphaFoldDB" id="A0A0X8FE19"/>
<dbReference type="EMBL" id="PKGY01000001">
    <property type="protein sequence ID" value="PKZ23175.1"/>
    <property type="molecule type" value="Genomic_DNA"/>
</dbReference>
<reference evidence="2 4" key="3">
    <citation type="submission" date="2017-12" db="EMBL/GenBank/DDBJ databases">
        <title>Phylogenetic diversity of female urinary microbiome.</title>
        <authorList>
            <person name="Thomas-White K."/>
            <person name="Wolfe A.J."/>
        </authorList>
    </citation>
    <scope>NUCLEOTIDE SEQUENCE [LARGE SCALE GENOMIC DNA]</scope>
    <source>
        <strain evidence="2 4">UMB0139</strain>
    </source>
</reference>
<dbReference type="NCBIfam" id="NF041285">
    <property type="entry name" value="ABC_SBP_TrpX"/>
    <property type="match status" value="1"/>
</dbReference>
<proteinExistence type="predicted"/>